<evidence type="ECO:0000313" key="2">
    <source>
        <dbReference type="EMBL" id="MBD2862992.1"/>
    </source>
</evidence>
<proteinExistence type="predicted"/>
<feature type="transmembrane region" description="Helical" evidence="1">
    <location>
        <begin position="35"/>
        <end position="54"/>
    </location>
</feature>
<reference evidence="2" key="1">
    <citation type="submission" date="2020-09" db="EMBL/GenBank/DDBJ databases">
        <title>A novel bacterium of genus Paenibacillus, isolated from South China Sea.</title>
        <authorList>
            <person name="Huang H."/>
            <person name="Mo K."/>
            <person name="Hu Y."/>
        </authorList>
    </citation>
    <scope>NUCLEOTIDE SEQUENCE</scope>
    <source>
        <strain evidence="2">IB182363</strain>
    </source>
</reference>
<keyword evidence="1" id="KW-1133">Transmembrane helix</keyword>
<accession>A0A927CA81</accession>
<protein>
    <submittedName>
        <fullName evidence="2">Uncharacterized protein</fullName>
    </submittedName>
</protein>
<keyword evidence="1" id="KW-0812">Transmembrane</keyword>
<sequence>MNNQVPGAQDGIGITNPVAYWIIGEDRWSIEKFRIALVHSVCLTLLLIAAYPAVSWREAHDSETKSS</sequence>
<dbReference type="AlphaFoldDB" id="A0A927CA81"/>
<evidence type="ECO:0000313" key="3">
    <source>
        <dbReference type="Proteomes" id="UP000639396"/>
    </source>
</evidence>
<keyword evidence="1" id="KW-0472">Membrane</keyword>
<dbReference type="Proteomes" id="UP000639396">
    <property type="component" value="Unassembled WGS sequence"/>
</dbReference>
<comment type="caution">
    <text evidence="2">The sequence shown here is derived from an EMBL/GenBank/DDBJ whole genome shotgun (WGS) entry which is preliminary data.</text>
</comment>
<name>A0A927CA81_9BACL</name>
<gene>
    <name evidence="2" type="ORF">IDH45_13450</name>
</gene>
<evidence type="ECO:0000256" key="1">
    <source>
        <dbReference type="SAM" id="Phobius"/>
    </source>
</evidence>
<keyword evidence="3" id="KW-1185">Reference proteome</keyword>
<dbReference type="EMBL" id="JACXJA010000016">
    <property type="protein sequence ID" value="MBD2862992.1"/>
    <property type="molecule type" value="Genomic_DNA"/>
</dbReference>
<organism evidence="2 3">
    <name type="scientific">Paenibacillus oceani</name>
    <dbReference type="NCBI Taxonomy" id="2772510"/>
    <lineage>
        <taxon>Bacteria</taxon>
        <taxon>Bacillati</taxon>
        <taxon>Bacillota</taxon>
        <taxon>Bacilli</taxon>
        <taxon>Bacillales</taxon>
        <taxon>Paenibacillaceae</taxon>
        <taxon>Paenibacillus</taxon>
    </lineage>
</organism>